<comment type="caution">
    <text evidence="3">The sequence shown here is derived from an EMBL/GenBank/DDBJ whole genome shotgun (WGS) entry which is preliminary data.</text>
</comment>
<dbReference type="AlphaFoldDB" id="A0A646KLB7"/>
<dbReference type="SUPFAM" id="SSF46894">
    <property type="entry name" value="C-terminal effector domain of the bipartite response regulators"/>
    <property type="match status" value="1"/>
</dbReference>
<gene>
    <name evidence="3" type="ORF">FF041_23815</name>
</gene>
<feature type="domain" description="HTH luxR-type" evidence="2">
    <location>
        <begin position="272"/>
        <end position="329"/>
    </location>
</feature>
<name>A0A646KLB7_STRJU</name>
<dbReference type="OrthoDB" id="4266042at2"/>
<feature type="region of interest" description="Disordered" evidence="1">
    <location>
        <begin position="24"/>
        <end position="43"/>
    </location>
</feature>
<keyword evidence="4" id="KW-1185">Reference proteome</keyword>
<protein>
    <submittedName>
        <fullName evidence="3">Helix-turn-helix transcriptional regulator</fullName>
    </submittedName>
</protein>
<dbReference type="RefSeq" id="WP_153524667.1">
    <property type="nucleotide sequence ID" value="NZ_JBEPDZ010000017.1"/>
</dbReference>
<dbReference type="PANTHER" id="PTHR34293">
    <property type="entry name" value="HTH-TYPE TRANSCRIPTIONAL REGULATOR TRMBL2"/>
    <property type="match status" value="1"/>
</dbReference>
<dbReference type="InterPro" id="IPR016032">
    <property type="entry name" value="Sig_transdc_resp-reg_C-effctor"/>
</dbReference>
<evidence type="ECO:0000313" key="3">
    <source>
        <dbReference type="EMBL" id="MQT03102.1"/>
    </source>
</evidence>
<dbReference type="SMART" id="SM00421">
    <property type="entry name" value="HTH_LUXR"/>
    <property type="match status" value="1"/>
</dbReference>
<sequence length="335" mass="36940">MDTHSMSVLGLTSAEEDVYRHFLRNPGTPADQAPAVFPPDQDGAGRAIRRLRELWLLHGDDESTWATDPGVAVPRLAEKQLDSAHRTVRQLVDTRPILWSLQRDRPGPREEPSPLGGGAALRRLEDLREVRAHIDQLAFTTRSEVLAAEPYDALSPENIAHARHLDLRCLSRGVSIRSLVRARALEDPATLEYLRELHAGGARIRVADELSELILVYDRRTALVPIDARDTGRGALCTEEDGLVNSLVGLFERLWAAAADFAGPTAPDSGEAARLTDTQQLVLTAMCAVSKDETGARQAGMSLRTYRRHISDLLRLLGARNRAQAALLARERGWV</sequence>
<evidence type="ECO:0000256" key="1">
    <source>
        <dbReference type="SAM" id="MobiDB-lite"/>
    </source>
</evidence>
<dbReference type="EMBL" id="VCLA01000164">
    <property type="protein sequence ID" value="MQT03102.1"/>
    <property type="molecule type" value="Genomic_DNA"/>
</dbReference>
<dbReference type="Gene3D" id="1.10.10.10">
    <property type="entry name" value="Winged helix-like DNA-binding domain superfamily/Winged helix DNA-binding domain"/>
    <property type="match status" value="1"/>
</dbReference>
<dbReference type="Proteomes" id="UP000419138">
    <property type="component" value="Unassembled WGS sequence"/>
</dbReference>
<organism evidence="3 4">
    <name type="scientific">Streptomyces jumonjinensis</name>
    <dbReference type="NCBI Taxonomy" id="1945"/>
    <lineage>
        <taxon>Bacteria</taxon>
        <taxon>Bacillati</taxon>
        <taxon>Actinomycetota</taxon>
        <taxon>Actinomycetes</taxon>
        <taxon>Kitasatosporales</taxon>
        <taxon>Streptomycetaceae</taxon>
        <taxon>Streptomyces</taxon>
    </lineage>
</organism>
<accession>A0A646KLB7</accession>
<dbReference type="InterPro" id="IPR000792">
    <property type="entry name" value="Tscrpt_reg_LuxR_C"/>
</dbReference>
<evidence type="ECO:0000259" key="2">
    <source>
        <dbReference type="SMART" id="SM00421"/>
    </source>
</evidence>
<proteinExistence type="predicted"/>
<dbReference type="InterPro" id="IPR051797">
    <property type="entry name" value="TrmB-like"/>
</dbReference>
<dbReference type="GO" id="GO:0003677">
    <property type="term" value="F:DNA binding"/>
    <property type="evidence" value="ECO:0007669"/>
    <property type="project" value="InterPro"/>
</dbReference>
<dbReference type="PANTHER" id="PTHR34293:SF1">
    <property type="entry name" value="HTH-TYPE TRANSCRIPTIONAL REGULATOR TRMBL2"/>
    <property type="match status" value="1"/>
</dbReference>
<dbReference type="GO" id="GO:0006355">
    <property type="term" value="P:regulation of DNA-templated transcription"/>
    <property type="evidence" value="ECO:0007669"/>
    <property type="project" value="InterPro"/>
</dbReference>
<reference evidence="3 4" key="1">
    <citation type="submission" date="2019-05" db="EMBL/GenBank/DDBJ databases">
        <title>Comparative genomics and metabolomics analyses of clavulanic acid producing Streptomyces species provides insight into specialized metabolism and evolution of beta-lactam biosynthetic gene clusters.</title>
        <authorList>
            <person name="Moore M.A."/>
            <person name="Cruz-Morales P."/>
            <person name="Barona Gomez F."/>
            <person name="Kapil T."/>
        </authorList>
    </citation>
    <scope>NUCLEOTIDE SEQUENCE [LARGE SCALE GENOMIC DNA]</scope>
    <source>
        <strain evidence="3 4">NRRL 5741</strain>
    </source>
</reference>
<evidence type="ECO:0000313" key="4">
    <source>
        <dbReference type="Proteomes" id="UP000419138"/>
    </source>
</evidence>
<dbReference type="InterPro" id="IPR036388">
    <property type="entry name" value="WH-like_DNA-bd_sf"/>
</dbReference>